<proteinExistence type="predicted"/>
<dbReference type="Proteomes" id="UP000323502">
    <property type="component" value="Unassembled WGS sequence"/>
</dbReference>
<accession>A0A1G7G443</accession>
<evidence type="ECO:0000313" key="2">
    <source>
        <dbReference type="EMBL" id="SDE82883.1"/>
    </source>
</evidence>
<protein>
    <submittedName>
        <fullName evidence="2">Uncharacterized protein</fullName>
    </submittedName>
</protein>
<gene>
    <name evidence="1" type="ORF">GQR91_03345</name>
    <name evidence="2" type="ORF">SAMN05216557_101694</name>
</gene>
<evidence type="ECO:0000313" key="4">
    <source>
        <dbReference type="Proteomes" id="UP000436801"/>
    </source>
</evidence>
<name>A0A1G7G443_9SPHN</name>
<dbReference type="EMBL" id="FNBI01000001">
    <property type="protein sequence ID" value="SDE82883.1"/>
    <property type="molecule type" value="Genomic_DNA"/>
</dbReference>
<reference evidence="2 3" key="1">
    <citation type="submission" date="2016-10" db="EMBL/GenBank/DDBJ databases">
        <authorList>
            <person name="Varghese N."/>
            <person name="Submissions S."/>
        </authorList>
    </citation>
    <scope>NUCLEOTIDE SEQUENCE [LARGE SCALE GENOMIC DNA]</scope>
    <source>
        <strain evidence="2 3">S7-754</strain>
    </source>
</reference>
<evidence type="ECO:0000313" key="3">
    <source>
        <dbReference type="Proteomes" id="UP000323502"/>
    </source>
</evidence>
<evidence type="ECO:0000313" key="1">
    <source>
        <dbReference type="EMBL" id="MWC42692.1"/>
    </source>
</evidence>
<reference evidence="1 4" key="2">
    <citation type="submission" date="2019-12" db="EMBL/GenBank/DDBJ databases">
        <authorList>
            <person name="Zheng J."/>
        </authorList>
    </citation>
    <scope>NUCLEOTIDE SEQUENCE [LARGE SCALE GENOMIC DNA]</scope>
    <source>
        <strain evidence="1 4">DSM 27347</strain>
    </source>
</reference>
<dbReference type="RefSeq" id="WP_149681157.1">
    <property type="nucleotide sequence ID" value="NZ_FNBI01000001.1"/>
</dbReference>
<dbReference type="OrthoDB" id="7360669at2"/>
<organism evidence="2 3">
    <name type="scientific">Sphingomonas carotinifaciens</name>
    <dbReference type="NCBI Taxonomy" id="1166323"/>
    <lineage>
        <taxon>Bacteria</taxon>
        <taxon>Pseudomonadati</taxon>
        <taxon>Pseudomonadota</taxon>
        <taxon>Alphaproteobacteria</taxon>
        <taxon>Sphingomonadales</taxon>
        <taxon>Sphingomonadaceae</taxon>
        <taxon>Sphingomonas</taxon>
    </lineage>
</organism>
<sequence>MYDLIDRPVRELPAFEAAVLARTRRWVHALTVAGAVIEPEDDAFGMAMRALDSGSQDMLVIERPCHDMVSETEAVLLGLWRLVRADRIGMADAVAAELTDAHAGRAMVAAMARAIPAIG</sequence>
<keyword evidence="3" id="KW-1185">Reference proteome</keyword>
<dbReference type="EMBL" id="WSUT01000005">
    <property type="protein sequence ID" value="MWC42692.1"/>
    <property type="molecule type" value="Genomic_DNA"/>
</dbReference>
<dbReference type="Proteomes" id="UP000436801">
    <property type="component" value="Unassembled WGS sequence"/>
</dbReference>
<dbReference type="AlphaFoldDB" id="A0A1G7G443"/>